<gene>
    <name evidence="2" type="ORF">PG991_011409</name>
</gene>
<keyword evidence="3" id="KW-1185">Reference proteome</keyword>
<feature type="compositionally biased region" description="Polar residues" evidence="1">
    <location>
        <begin position="517"/>
        <end position="526"/>
    </location>
</feature>
<feature type="compositionally biased region" description="Polar residues" evidence="1">
    <location>
        <begin position="390"/>
        <end position="412"/>
    </location>
</feature>
<sequence>MFLDWAFKPRPFNNDLFSFLTSKAAVTCMALVIAPPVLWLTFTWADRAAADSTDKMSTESVSSKQHDRPIRPLPKRRMRDRLSSEELDTINYPPAPQNNVPLFDYPYNLKAEAGEGRGEASNVVGRENTAELAQESSLRRSGLGGGGSSSNEHGYAIRTPPRQSHGRHTIPQPPPSTASSADGYDSFENTNNKKKRKIPTAGESMLNGSHVLSDPSIMGMPSPPTTGDEGSGDPTLATPHAYYQSGPGNANTQGISGPGRGRYGRNRNGRSPMRTIPDINVGLPKNPKLKSGSQYPGSPAGENSGIISNAIASAEKLSVPHGQENISLLQQQASSRATPTSSQFTFTFDSPVPGSVSWPGPESLNSHMAVPSQSSLPGDPRDSYLGGTARATQTGQPHLGTSASGNAATNGSKPVASATPKKAKRRPGSSLLQAARERRQQTEYQNYHHPPPAQDVWVCEFCEYERIFGRPPEALIRQYEIKDRRRRREEAERRRLLEKAKMKSRKGKKASNKLPAKNNNSTQDRVSAQPAGYQAPHMDNQPSQETQSEEFDEDDYYEEDVHDDGYIPASDAQDTLSHDPTSSHDSSGPGGGSTRDNCVTVA</sequence>
<comment type="caution">
    <text evidence="2">The sequence shown here is derived from an EMBL/GenBank/DDBJ whole genome shotgun (WGS) entry which is preliminary data.</text>
</comment>
<feature type="region of interest" description="Disordered" evidence="1">
    <location>
        <begin position="53"/>
        <end position="95"/>
    </location>
</feature>
<organism evidence="2 3">
    <name type="scientific">Apiospora marii</name>
    <dbReference type="NCBI Taxonomy" id="335849"/>
    <lineage>
        <taxon>Eukaryota</taxon>
        <taxon>Fungi</taxon>
        <taxon>Dikarya</taxon>
        <taxon>Ascomycota</taxon>
        <taxon>Pezizomycotina</taxon>
        <taxon>Sordariomycetes</taxon>
        <taxon>Xylariomycetidae</taxon>
        <taxon>Amphisphaeriales</taxon>
        <taxon>Apiosporaceae</taxon>
        <taxon>Apiospora</taxon>
    </lineage>
</organism>
<reference evidence="2 3" key="1">
    <citation type="submission" date="2023-01" db="EMBL/GenBank/DDBJ databases">
        <title>Analysis of 21 Apiospora genomes using comparative genomics revels a genus with tremendous synthesis potential of carbohydrate active enzymes and secondary metabolites.</title>
        <authorList>
            <person name="Sorensen T."/>
        </authorList>
    </citation>
    <scope>NUCLEOTIDE SEQUENCE [LARGE SCALE GENOMIC DNA]</scope>
    <source>
        <strain evidence="2 3">CBS 20057</strain>
    </source>
</reference>
<feature type="compositionally biased region" description="Low complexity" evidence="1">
    <location>
        <begin position="350"/>
        <end position="363"/>
    </location>
</feature>
<evidence type="ECO:0000313" key="2">
    <source>
        <dbReference type="EMBL" id="KAK8008858.1"/>
    </source>
</evidence>
<dbReference type="EMBL" id="JAQQWI010000016">
    <property type="protein sequence ID" value="KAK8008858.1"/>
    <property type="molecule type" value="Genomic_DNA"/>
</dbReference>
<feature type="compositionally biased region" description="Basic residues" evidence="1">
    <location>
        <begin position="502"/>
        <end position="511"/>
    </location>
</feature>
<evidence type="ECO:0000313" key="3">
    <source>
        <dbReference type="Proteomes" id="UP001396898"/>
    </source>
</evidence>
<feature type="compositionally biased region" description="Acidic residues" evidence="1">
    <location>
        <begin position="547"/>
        <end position="562"/>
    </location>
</feature>
<feature type="compositionally biased region" description="Polar residues" evidence="1">
    <location>
        <begin position="324"/>
        <end position="348"/>
    </location>
</feature>
<protein>
    <submittedName>
        <fullName evidence="2">Uncharacterized protein</fullName>
    </submittedName>
</protein>
<feature type="compositionally biased region" description="Low complexity" evidence="1">
    <location>
        <begin position="578"/>
        <end position="587"/>
    </location>
</feature>
<feature type="compositionally biased region" description="Polar residues" evidence="1">
    <location>
        <begin position="246"/>
        <end position="255"/>
    </location>
</feature>
<dbReference type="Proteomes" id="UP001396898">
    <property type="component" value="Unassembled WGS sequence"/>
</dbReference>
<feature type="region of interest" description="Disordered" evidence="1">
    <location>
        <begin position="323"/>
        <end position="450"/>
    </location>
</feature>
<name>A0ABR1RE37_9PEZI</name>
<feature type="region of interest" description="Disordered" evidence="1">
    <location>
        <begin position="118"/>
        <end position="306"/>
    </location>
</feature>
<feature type="region of interest" description="Disordered" evidence="1">
    <location>
        <begin position="497"/>
        <end position="602"/>
    </location>
</feature>
<proteinExistence type="predicted"/>
<evidence type="ECO:0000256" key="1">
    <source>
        <dbReference type="SAM" id="MobiDB-lite"/>
    </source>
</evidence>
<accession>A0ABR1RE37</accession>